<sequence>MYAGLWRALPGPVALRLLLVLVLLAAVVVVCFEWLFPLVASWLPYDETTVDSDDAATAVAALPDIAALPDLLHTVRTSHG</sequence>
<keyword evidence="1" id="KW-0812">Transmembrane</keyword>
<name>A0A512SZ83_9MICO</name>
<proteinExistence type="predicted"/>
<gene>
    <name evidence="2" type="ORF">KLO01_13150</name>
</gene>
<feature type="transmembrane region" description="Helical" evidence="1">
    <location>
        <begin position="13"/>
        <end position="36"/>
    </location>
</feature>
<dbReference type="EMBL" id="BKBA01000004">
    <property type="protein sequence ID" value="GEQ13268.1"/>
    <property type="molecule type" value="Genomic_DNA"/>
</dbReference>
<comment type="caution">
    <text evidence="2">The sequence shown here is derived from an EMBL/GenBank/DDBJ whole genome shotgun (WGS) entry which is preliminary data.</text>
</comment>
<dbReference type="AlphaFoldDB" id="A0A512SZ83"/>
<protein>
    <submittedName>
        <fullName evidence="2">Uncharacterized protein</fullName>
    </submittedName>
</protein>
<accession>A0A512SZ83</accession>
<reference evidence="2 3" key="1">
    <citation type="submission" date="2019-07" db="EMBL/GenBank/DDBJ databases">
        <title>Whole genome shotgun sequence of Knoellia locipacati NBRC 109775.</title>
        <authorList>
            <person name="Hosoyama A."/>
            <person name="Uohara A."/>
            <person name="Ohji S."/>
            <person name="Ichikawa N."/>
        </authorList>
    </citation>
    <scope>NUCLEOTIDE SEQUENCE [LARGE SCALE GENOMIC DNA]</scope>
    <source>
        <strain evidence="2 3">NBRC 109775</strain>
    </source>
</reference>
<keyword evidence="1" id="KW-1133">Transmembrane helix</keyword>
<organism evidence="2 3">
    <name type="scientific">Knoellia locipacati</name>
    <dbReference type="NCBI Taxonomy" id="882824"/>
    <lineage>
        <taxon>Bacteria</taxon>
        <taxon>Bacillati</taxon>
        <taxon>Actinomycetota</taxon>
        <taxon>Actinomycetes</taxon>
        <taxon>Micrococcales</taxon>
        <taxon>Intrasporangiaceae</taxon>
        <taxon>Knoellia</taxon>
    </lineage>
</organism>
<evidence type="ECO:0000313" key="2">
    <source>
        <dbReference type="EMBL" id="GEQ13268.1"/>
    </source>
</evidence>
<dbReference type="Proteomes" id="UP000321793">
    <property type="component" value="Unassembled WGS sequence"/>
</dbReference>
<evidence type="ECO:0000256" key="1">
    <source>
        <dbReference type="SAM" id="Phobius"/>
    </source>
</evidence>
<keyword evidence="1" id="KW-0472">Membrane</keyword>
<evidence type="ECO:0000313" key="3">
    <source>
        <dbReference type="Proteomes" id="UP000321793"/>
    </source>
</evidence>
<keyword evidence="3" id="KW-1185">Reference proteome</keyword>
<dbReference type="RefSeq" id="WP_147063385.1">
    <property type="nucleotide sequence ID" value="NZ_BAABDN010000001.1"/>
</dbReference>